<feature type="transmembrane region" description="Helical" evidence="8">
    <location>
        <begin position="140"/>
        <end position="158"/>
    </location>
</feature>
<evidence type="ECO:0000256" key="8">
    <source>
        <dbReference type="SAM" id="Phobius"/>
    </source>
</evidence>
<accession>A0A0L7L2B1</accession>
<feature type="transmembrane region" description="Helical" evidence="8">
    <location>
        <begin position="573"/>
        <end position="593"/>
    </location>
</feature>
<feature type="transmembrane region" description="Helical" evidence="8">
    <location>
        <begin position="668"/>
        <end position="690"/>
    </location>
</feature>
<evidence type="ECO:0000256" key="1">
    <source>
        <dbReference type="ARBA" id="ARBA00004651"/>
    </source>
</evidence>
<keyword evidence="6 9" id="KW-0675">Receptor</keyword>
<feature type="transmembrane region" description="Helical" evidence="8">
    <location>
        <begin position="170"/>
        <end position="190"/>
    </location>
</feature>
<dbReference type="Proteomes" id="UP000037510">
    <property type="component" value="Unassembled WGS sequence"/>
</dbReference>
<keyword evidence="10" id="KW-1185">Reference proteome</keyword>
<dbReference type="GO" id="GO:0030424">
    <property type="term" value="C:axon"/>
    <property type="evidence" value="ECO:0007669"/>
    <property type="project" value="TreeGrafter"/>
</dbReference>
<keyword evidence="7" id="KW-0807">Transducer</keyword>
<feature type="transmembrane region" description="Helical" evidence="8">
    <location>
        <begin position="543"/>
        <end position="561"/>
    </location>
</feature>
<evidence type="ECO:0000313" key="10">
    <source>
        <dbReference type="Proteomes" id="UP000037510"/>
    </source>
</evidence>
<feature type="transmembrane region" description="Helical" evidence="8">
    <location>
        <begin position="84"/>
        <end position="104"/>
    </location>
</feature>
<reference evidence="9 10" key="1">
    <citation type="journal article" date="2015" name="Genome Biol. Evol.">
        <title>The genome of winter moth (Operophtera brumata) provides a genomic perspective on sexual dimorphism and phenology.</title>
        <authorList>
            <person name="Derks M.F."/>
            <person name="Smit S."/>
            <person name="Salis L."/>
            <person name="Schijlen E."/>
            <person name="Bossers A."/>
            <person name="Mateman C."/>
            <person name="Pijl A.S."/>
            <person name="de Ridder D."/>
            <person name="Groenen M.A."/>
            <person name="Visser M.E."/>
            <person name="Megens H.J."/>
        </authorList>
    </citation>
    <scope>NUCLEOTIDE SEQUENCE [LARGE SCALE GENOMIC DNA]</scope>
    <source>
        <strain evidence="9">WM2013NL</strain>
        <tissue evidence="9">Head and thorax</tissue>
    </source>
</reference>
<proteinExistence type="predicted"/>
<dbReference type="GO" id="GO:0050909">
    <property type="term" value="P:sensory perception of taste"/>
    <property type="evidence" value="ECO:0007669"/>
    <property type="project" value="InterPro"/>
</dbReference>
<keyword evidence="4 8" id="KW-1133">Transmembrane helix</keyword>
<dbReference type="STRING" id="104452.A0A0L7L2B1"/>
<feature type="transmembrane region" description="Helical" evidence="8">
    <location>
        <begin position="266"/>
        <end position="289"/>
    </location>
</feature>
<evidence type="ECO:0000313" key="9">
    <source>
        <dbReference type="EMBL" id="KOB69560.1"/>
    </source>
</evidence>
<feature type="transmembrane region" description="Helical" evidence="8">
    <location>
        <begin position="46"/>
        <end position="64"/>
    </location>
</feature>
<feature type="transmembrane region" description="Helical" evidence="8">
    <location>
        <begin position="448"/>
        <end position="467"/>
    </location>
</feature>
<feature type="non-terminal residue" evidence="9">
    <location>
        <position position="1"/>
    </location>
</feature>
<gene>
    <name evidence="9" type="ORF">OBRU01_16760</name>
</gene>
<keyword evidence="2" id="KW-1003">Cell membrane</keyword>
<dbReference type="GO" id="GO:0008049">
    <property type="term" value="P:male courtship behavior"/>
    <property type="evidence" value="ECO:0007669"/>
    <property type="project" value="TreeGrafter"/>
</dbReference>
<evidence type="ECO:0000256" key="5">
    <source>
        <dbReference type="ARBA" id="ARBA00023136"/>
    </source>
</evidence>
<protein>
    <submittedName>
        <fullName evidence="9">Gustatory receptor 53</fullName>
    </submittedName>
</protein>
<comment type="caution">
    <text evidence="9">The sequence shown here is derived from an EMBL/GenBank/DDBJ whole genome shotgun (WGS) entry which is preliminary data.</text>
</comment>
<evidence type="ECO:0000256" key="4">
    <source>
        <dbReference type="ARBA" id="ARBA00022989"/>
    </source>
</evidence>
<name>A0A0L7L2B1_OPEBR</name>
<organism evidence="9 10">
    <name type="scientific">Operophtera brumata</name>
    <name type="common">Winter moth</name>
    <name type="synonym">Phalaena brumata</name>
    <dbReference type="NCBI Taxonomy" id="104452"/>
    <lineage>
        <taxon>Eukaryota</taxon>
        <taxon>Metazoa</taxon>
        <taxon>Ecdysozoa</taxon>
        <taxon>Arthropoda</taxon>
        <taxon>Hexapoda</taxon>
        <taxon>Insecta</taxon>
        <taxon>Pterygota</taxon>
        <taxon>Neoptera</taxon>
        <taxon>Endopterygota</taxon>
        <taxon>Lepidoptera</taxon>
        <taxon>Glossata</taxon>
        <taxon>Ditrysia</taxon>
        <taxon>Geometroidea</taxon>
        <taxon>Geometridae</taxon>
        <taxon>Larentiinae</taxon>
        <taxon>Operophtera</taxon>
    </lineage>
</organism>
<evidence type="ECO:0000256" key="6">
    <source>
        <dbReference type="ARBA" id="ARBA00023170"/>
    </source>
</evidence>
<dbReference type="PANTHER" id="PTHR21143">
    <property type="entry name" value="INVERTEBRATE GUSTATORY RECEPTOR"/>
    <property type="match status" value="1"/>
</dbReference>
<comment type="subcellular location">
    <subcellularLocation>
        <location evidence="1">Cell membrane</location>
        <topology evidence="1">Multi-pass membrane protein</topology>
    </subcellularLocation>
</comment>
<dbReference type="EMBL" id="JTDY01003433">
    <property type="protein sequence ID" value="KOB69560.1"/>
    <property type="molecule type" value="Genomic_DNA"/>
</dbReference>
<feature type="transmembrane region" description="Helical" evidence="8">
    <location>
        <begin position="696"/>
        <end position="720"/>
    </location>
</feature>
<dbReference type="PANTHER" id="PTHR21143:SF133">
    <property type="entry name" value="GUSTATORY AND PHEROMONE RECEPTOR 32A-RELATED"/>
    <property type="match status" value="1"/>
</dbReference>
<dbReference type="Pfam" id="PF08395">
    <property type="entry name" value="7tm_7"/>
    <property type="match status" value="2"/>
</dbReference>
<feature type="transmembrane region" description="Helical" evidence="8">
    <location>
        <begin position="301"/>
        <end position="319"/>
    </location>
</feature>
<sequence>KIARRIVKKLQENYYALSPILIFENCVGIFRFYLKNGQLHPPTWAMKLYCAVLATLYPIAIGLLSRLPAAITRQENLINEIGNLPTFVIVFQITAAMITTTFFFSRSNMEIITSFAEMDDQLKTNDNDFYKKDRYRNIKYMTYMCTCQILIYILDGITEPDPYPEVAIDFPAFFIHKLEILVFCILIGMVKRRLTIINVFLSKFLEESVGNKTPVFTVCDKTEAVVEINVIGCPSENNMKIRDLAVIYDKLGTICSMINNVYNFQIFMSLVSTFIYIIITIWTSLYYYKSPENNSGPLANISIWCFTTILVVAVMCFVCERLRVVRNSTKILVNQIIMDYDLPKTMRVQAKAFMELIEAWPLRIFVYDMFSVDITLMLKFIMIRTDVIEVKMAKNKKNTIENKENAKKRNKIQENYYALSPILIFENCVGIFRFYLKNGQLHPPTWAMKSYSVFLITIYLTGFGLLLRLPAAITGQESLIEIINEVPSFVILFHYTMTMITTSFFVSSPNMEIIINLAELDDQLIKTNVIDFYNKDRNRNIKYVIFLCISQFLLSVIDIVTEDEFVPESAIIFSVYLIQKLEILVFCILIGMVKRRLTIINGFMSKFLEDNDNKTPVFTVCNRTIALKEINMIGRPSENNMKIRDLAVMYDKLGTICSMINNIYNFQIFMSLVSTFIFIIITIWTSLYYYKSPENFSGPLVSISIWCFTTILVVAVMCFVCERLRVVRNSTKILVNQIIMDYDLPKTMRVQAKAFMELIEAWPLRVLIYDMFSVDITLMLKFISVATTYLIVIIQVSHFTNY</sequence>
<evidence type="ECO:0000256" key="3">
    <source>
        <dbReference type="ARBA" id="ARBA00022692"/>
    </source>
</evidence>
<keyword evidence="5 8" id="KW-0472">Membrane</keyword>
<dbReference type="AlphaFoldDB" id="A0A0L7L2B1"/>
<evidence type="ECO:0000256" key="7">
    <source>
        <dbReference type="ARBA" id="ARBA00023224"/>
    </source>
</evidence>
<dbReference type="InterPro" id="IPR013604">
    <property type="entry name" value="7TM_chemorcpt"/>
</dbReference>
<dbReference type="GO" id="GO:0043025">
    <property type="term" value="C:neuronal cell body"/>
    <property type="evidence" value="ECO:0007669"/>
    <property type="project" value="TreeGrafter"/>
</dbReference>
<dbReference type="GO" id="GO:0005886">
    <property type="term" value="C:plasma membrane"/>
    <property type="evidence" value="ECO:0007669"/>
    <property type="project" value="UniProtKB-SubCell"/>
</dbReference>
<keyword evidence="3 8" id="KW-0812">Transmembrane</keyword>
<dbReference type="GO" id="GO:0030425">
    <property type="term" value="C:dendrite"/>
    <property type="evidence" value="ECO:0007669"/>
    <property type="project" value="TreeGrafter"/>
</dbReference>
<evidence type="ECO:0000256" key="2">
    <source>
        <dbReference type="ARBA" id="ARBA00022475"/>
    </source>
</evidence>
<feature type="transmembrane region" description="Helical" evidence="8">
    <location>
        <begin position="778"/>
        <end position="799"/>
    </location>
</feature>
<dbReference type="GO" id="GO:0007165">
    <property type="term" value="P:signal transduction"/>
    <property type="evidence" value="ECO:0007669"/>
    <property type="project" value="UniProtKB-KW"/>
</dbReference>
<feature type="transmembrane region" description="Helical" evidence="8">
    <location>
        <begin position="416"/>
        <end position="436"/>
    </location>
</feature>
<dbReference type="GO" id="GO:0007635">
    <property type="term" value="P:chemosensory behavior"/>
    <property type="evidence" value="ECO:0007669"/>
    <property type="project" value="TreeGrafter"/>
</dbReference>